<evidence type="ECO:0000256" key="2">
    <source>
        <dbReference type="ARBA" id="ARBA00022475"/>
    </source>
</evidence>
<comment type="subcellular location">
    <subcellularLocation>
        <location evidence="1">Cell inner membrane</location>
    </subcellularLocation>
</comment>
<organism evidence="7 8">
    <name type="scientific">Aureliella helgolandensis</name>
    <dbReference type="NCBI Taxonomy" id="2527968"/>
    <lineage>
        <taxon>Bacteria</taxon>
        <taxon>Pseudomonadati</taxon>
        <taxon>Planctomycetota</taxon>
        <taxon>Planctomycetia</taxon>
        <taxon>Pirellulales</taxon>
        <taxon>Pirellulaceae</taxon>
        <taxon>Aureliella</taxon>
    </lineage>
</organism>
<dbReference type="Proteomes" id="UP000318017">
    <property type="component" value="Chromosome"/>
</dbReference>
<keyword evidence="3" id="KW-0997">Cell inner membrane</keyword>
<keyword evidence="5" id="KW-0472">Membrane</keyword>
<dbReference type="InterPro" id="IPR004960">
    <property type="entry name" value="LipA_acyltrans"/>
</dbReference>
<accession>A0A518GCK0</accession>
<dbReference type="Pfam" id="PF03279">
    <property type="entry name" value="Lip_A_acyltrans"/>
    <property type="match status" value="1"/>
</dbReference>
<evidence type="ECO:0000256" key="5">
    <source>
        <dbReference type="ARBA" id="ARBA00023136"/>
    </source>
</evidence>
<dbReference type="PANTHER" id="PTHR30606:SF10">
    <property type="entry name" value="PHOSPHATIDYLINOSITOL MANNOSIDE ACYLTRANSFERASE"/>
    <property type="match status" value="1"/>
</dbReference>
<evidence type="ECO:0000313" key="7">
    <source>
        <dbReference type="EMBL" id="QDV26324.1"/>
    </source>
</evidence>
<evidence type="ECO:0000256" key="6">
    <source>
        <dbReference type="ARBA" id="ARBA00023315"/>
    </source>
</evidence>
<dbReference type="KEGG" id="ahel:Q31a_46960"/>
<dbReference type="OrthoDB" id="9801955at2"/>
<dbReference type="EMBL" id="CP036298">
    <property type="protein sequence ID" value="QDV26324.1"/>
    <property type="molecule type" value="Genomic_DNA"/>
</dbReference>
<keyword evidence="4 7" id="KW-0808">Transferase</keyword>
<dbReference type="EC" id="2.3.1.-" evidence="7"/>
<evidence type="ECO:0000256" key="4">
    <source>
        <dbReference type="ARBA" id="ARBA00022679"/>
    </source>
</evidence>
<proteinExistence type="predicted"/>
<keyword evidence="8" id="KW-1185">Reference proteome</keyword>
<keyword evidence="2" id="KW-1003">Cell membrane</keyword>
<evidence type="ECO:0000256" key="3">
    <source>
        <dbReference type="ARBA" id="ARBA00022519"/>
    </source>
</evidence>
<protein>
    <submittedName>
        <fullName evidence="7">Lipid A biosynthesis lauroyl acyltransferase</fullName>
        <ecNumber evidence="7">2.3.1.-</ecNumber>
    </submittedName>
</protein>
<dbReference type="AlphaFoldDB" id="A0A518GCK0"/>
<keyword evidence="6 7" id="KW-0012">Acyltransferase</keyword>
<evidence type="ECO:0000256" key="1">
    <source>
        <dbReference type="ARBA" id="ARBA00004533"/>
    </source>
</evidence>
<dbReference type="GO" id="GO:0009247">
    <property type="term" value="P:glycolipid biosynthetic process"/>
    <property type="evidence" value="ECO:0007669"/>
    <property type="project" value="UniProtKB-ARBA"/>
</dbReference>
<reference evidence="7 8" key="1">
    <citation type="submission" date="2019-02" db="EMBL/GenBank/DDBJ databases">
        <title>Deep-cultivation of Planctomycetes and their phenomic and genomic characterization uncovers novel biology.</title>
        <authorList>
            <person name="Wiegand S."/>
            <person name="Jogler M."/>
            <person name="Boedeker C."/>
            <person name="Pinto D."/>
            <person name="Vollmers J."/>
            <person name="Rivas-Marin E."/>
            <person name="Kohn T."/>
            <person name="Peeters S.H."/>
            <person name="Heuer A."/>
            <person name="Rast P."/>
            <person name="Oberbeckmann S."/>
            <person name="Bunk B."/>
            <person name="Jeske O."/>
            <person name="Meyerdierks A."/>
            <person name="Storesund J.E."/>
            <person name="Kallscheuer N."/>
            <person name="Luecker S."/>
            <person name="Lage O.M."/>
            <person name="Pohl T."/>
            <person name="Merkel B.J."/>
            <person name="Hornburger P."/>
            <person name="Mueller R.-W."/>
            <person name="Bruemmer F."/>
            <person name="Labrenz M."/>
            <person name="Spormann A.M."/>
            <person name="Op den Camp H."/>
            <person name="Overmann J."/>
            <person name="Amann R."/>
            <person name="Jetten M.S.M."/>
            <person name="Mascher T."/>
            <person name="Medema M.H."/>
            <person name="Devos D.P."/>
            <person name="Kaster A.-K."/>
            <person name="Ovreas L."/>
            <person name="Rohde M."/>
            <person name="Galperin M.Y."/>
            <person name="Jogler C."/>
        </authorList>
    </citation>
    <scope>NUCLEOTIDE SEQUENCE [LARGE SCALE GENOMIC DNA]</scope>
    <source>
        <strain evidence="7 8">Q31a</strain>
    </source>
</reference>
<dbReference type="PANTHER" id="PTHR30606">
    <property type="entry name" value="LIPID A BIOSYNTHESIS LAUROYL ACYLTRANSFERASE"/>
    <property type="match status" value="1"/>
</dbReference>
<dbReference type="GO" id="GO:0016746">
    <property type="term" value="F:acyltransferase activity"/>
    <property type="evidence" value="ECO:0007669"/>
    <property type="project" value="UniProtKB-KW"/>
</dbReference>
<sequence>MEVHDSQPSLSRRWTDWLGYIAMRCVICLIQSISLKSSDRVCRLLAYALAHWLPVRREVVDTNLRIAFGELTDAQVALLRYKMWHHLLLMICEIAVAPRKIHRTNWYNHFYMPNKRQTLGVMLDARASVIVTGHFGNFEVAGHTVGILGLPPSAMARPLDNPYVDQYLAEFRSAGGQKILPKEGSSTAVQELLESRGTLAILADQYAGRKGCWVDFFGQPTSCHKALALFVLSAKAPMLVNSTRRLDRPLRFEMSTIGIADPELLNSPTPPDYLSSVQDLTSWYNARLEEMIRLAPEQYWWLHRRWRDVPPAVEKRLAAARLKQATPQAAPSPSSTA</sequence>
<evidence type="ECO:0000313" key="8">
    <source>
        <dbReference type="Proteomes" id="UP000318017"/>
    </source>
</evidence>
<name>A0A518GCK0_9BACT</name>
<dbReference type="RefSeq" id="WP_145082382.1">
    <property type="nucleotide sequence ID" value="NZ_CP036298.1"/>
</dbReference>
<gene>
    <name evidence="7" type="primary">htrB</name>
    <name evidence="7" type="ORF">Q31a_46960</name>
</gene>
<dbReference type="GO" id="GO:0005886">
    <property type="term" value="C:plasma membrane"/>
    <property type="evidence" value="ECO:0007669"/>
    <property type="project" value="UniProtKB-SubCell"/>
</dbReference>
<dbReference type="CDD" id="cd07984">
    <property type="entry name" value="LPLAT_LABLAT-like"/>
    <property type="match status" value="1"/>
</dbReference>